<evidence type="ECO:0000313" key="2">
    <source>
        <dbReference type="EMBL" id="OAV51038.1"/>
    </source>
</evidence>
<keyword evidence="1" id="KW-0812">Transmembrane</keyword>
<protein>
    <recommendedName>
        <fullName evidence="4">Response regulator</fullName>
    </recommendedName>
</protein>
<gene>
    <name evidence="2" type="ORF">A6F49_02715</name>
</gene>
<dbReference type="Proteomes" id="UP000078292">
    <property type="component" value="Unassembled WGS sequence"/>
</dbReference>
<reference evidence="2 3" key="1">
    <citation type="submission" date="2016-04" db="EMBL/GenBank/DDBJ databases">
        <title>First whole genome shotgun sequence of the bacterium Enteractinococcus sp. strain UASWS1574.</title>
        <authorList>
            <person name="Crovadore J."/>
            <person name="Chablais R."/>
            <person name="Lefort F."/>
        </authorList>
    </citation>
    <scope>NUCLEOTIDE SEQUENCE [LARGE SCALE GENOMIC DNA]</scope>
    <source>
        <strain evidence="2 3">UASWS1574</strain>
    </source>
</reference>
<dbReference type="Gene3D" id="3.90.20.10">
    <property type="match status" value="1"/>
</dbReference>
<evidence type="ECO:0000313" key="3">
    <source>
        <dbReference type="Proteomes" id="UP000078292"/>
    </source>
</evidence>
<evidence type="ECO:0008006" key="4">
    <source>
        <dbReference type="Google" id="ProtNLM"/>
    </source>
</evidence>
<evidence type="ECO:0000256" key="1">
    <source>
        <dbReference type="SAM" id="Phobius"/>
    </source>
</evidence>
<comment type="caution">
    <text evidence="2">The sequence shown here is derived from an EMBL/GenBank/DDBJ whole genome shotgun (WGS) entry which is preliminary data.</text>
</comment>
<organism evidence="2 3">
    <name type="scientific">Enteractinococcus helveticum</name>
    <dbReference type="NCBI Taxonomy" id="1837282"/>
    <lineage>
        <taxon>Bacteria</taxon>
        <taxon>Bacillati</taxon>
        <taxon>Actinomycetota</taxon>
        <taxon>Actinomycetes</taxon>
        <taxon>Micrococcales</taxon>
        <taxon>Micrococcaceae</taxon>
    </lineage>
</organism>
<feature type="transmembrane region" description="Helical" evidence="1">
    <location>
        <begin position="6"/>
        <end position="33"/>
    </location>
</feature>
<name>A0A1B7LUH3_9MICC</name>
<keyword evidence="3" id="KW-1185">Reference proteome</keyword>
<dbReference type="EMBL" id="LXEY01000118">
    <property type="protein sequence ID" value="OAV51038.1"/>
    <property type="molecule type" value="Genomic_DNA"/>
</dbReference>
<sequence length="84" mass="9337">MYLTVEVMAIVISAAGILVALGIGLFAGFAWMLRRMDDKFDKIDARFGKVYAKFDTVYAKFDAVHDNFGKISAQIGELRTELNA</sequence>
<proteinExistence type="predicted"/>
<keyword evidence="1" id="KW-0472">Membrane</keyword>
<accession>A0A1B7LUH3</accession>
<keyword evidence="1" id="KW-1133">Transmembrane helix</keyword>
<dbReference type="AlphaFoldDB" id="A0A1B7LUH3"/>